<dbReference type="Proteomes" id="UP000677054">
    <property type="component" value="Unassembled WGS sequence"/>
</dbReference>
<dbReference type="InterPro" id="IPR001873">
    <property type="entry name" value="ENaC"/>
</dbReference>
<keyword evidence="9 13" id="KW-0472">Membrane</keyword>
<keyword evidence="11 12" id="KW-0407">Ion channel</keyword>
<evidence type="ECO:0000256" key="6">
    <source>
        <dbReference type="ARBA" id="ARBA00022989"/>
    </source>
</evidence>
<sequence length="402" mass="45531">MIPSAIMQKEEEPGRNPKTARKENAFLKLLIYGIALTLTVSQALTYLQRYRDVPTKITYRVEEREEFVAPKITVCRFPAWNVAEPPPDWQNETVSSFFRKYSSLAFHFYTRGKVNGKFCLTPEKVDLVNISSVVDRPCGTWTQTFQYHKGDLLDLRRCFTLHPKTQLGIQHSESGFYFVLAPDGSKTTAARGTKAPWEISIHNDPDWASDLEGTSTAFKVHHATANTIHLSAREMLYKSTPARPCEADPSYSRDRCRSDCAARALSTDATCRLNWMNLSLPLCERMKDLRDLIVGYDEKTRRNGDSNCSCPPPCRRVRYTVAVAPKEFRCESGPSLMTVLKIYFPRRQVEVLVEKEAYDSTQMVGELGGCVGLFLGFSLVSVYEIVAGFFSRREGKNPLSAE</sequence>
<dbReference type="GO" id="GO:0015280">
    <property type="term" value="F:ligand-gated sodium channel activity"/>
    <property type="evidence" value="ECO:0007669"/>
    <property type="project" value="TreeGrafter"/>
</dbReference>
<keyword evidence="3 12" id="KW-0813">Transport</keyword>
<reference evidence="14" key="1">
    <citation type="submission" date="2020-11" db="EMBL/GenBank/DDBJ databases">
        <authorList>
            <person name="Tran Van P."/>
        </authorList>
    </citation>
    <scope>NUCLEOTIDE SEQUENCE</scope>
</reference>
<protein>
    <submittedName>
        <fullName evidence="14">Uncharacterized protein</fullName>
    </submittedName>
</protein>
<dbReference type="AlphaFoldDB" id="A0A7R9A7T7"/>
<evidence type="ECO:0000256" key="8">
    <source>
        <dbReference type="ARBA" id="ARBA00023065"/>
    </source>
</evidence>
<dbReference type="EMBL" id="LR901451">
    <property type="protein sequence ID" value="CAD7248644.1"/>
    <property type="molecule type" value="Genomic_DNA"/>
</dbReference>
<gene>
    <name evidence="14" type="ORF">DSTB1V02_LOCUS8455</name>
</gene>
<keyword evidence="15" id="KW-1185">Reference proteome</keyword>
<keyword evidence="4 12" id="KW-0894">Sodium channel</keyword>
<evidence type="ECO:0000256" key="9">
    <source>
        <dbReference type="ARBA" id="ARBA00023136"/>
    </source>
</evidence>
<evidence type="ECO:0000256" key="13">
    <source>
        <dbReference type="SAM" id="Phobius"/>
    </source>
</evidence>
<evidence type="ECO:0000256" key="10">
    <source>
        <dbReference type="ARBA" id="ARBA00023201"/>
    </source>
</evidence>
<evidence type="ECO:0000256" key="2">
    <source>
        <dbReference type="ARBA" id="ARBA00007193"/>
    </source>
</evidence>
<accession>A0A7R9A7T7</accession>
<keyword evidence="10 12" id="KW-0739">Sodium transport</keyword>
<evidence type="ECO:0000256" key="5">
    <source>
        <dbReference type="ARBA" id="ARBA00022692"/>
    </source>
</evidence>
<evidence type="ECO:0000256" key="3">
    <source>
        <dbReference type="ARBA" id="ARBA00022448"/>
    </source>
</evidence>
<dbReference type="GO" id="GO:0005886">
    <property type="term" value="C:plasma membrane"/>
    <property type="evidence" value="ECO:0007669"/>
    <property type="project" value="TreeGrafter"/>
</dbReference>
<evidence type="ECO:0000256" key="11">
    <source>
        <dbReference type="ARBA" id="ARBA00023303"/>
    </source>
</evidence>
<evidence type="ECO:0000256" key="1">
    <source>
        <dbReference type="ARBA" id="ARBA00004141"/>
    </source>
</evidence>
<keyword evidence="5 12" id="KW-0812">Transmembrane</keyword>
<dbReference type="OrthoDB" id="6021021at2759"/>
<keyword evidence="7" id="KW-0915">Sodium</keyword>
<proteinExistence type="inferred from homology"/>
<dbReference type="Gene3D" id="1.10.287.770">
    <property type="entry name" value="YojJ-like"/>
    <property type="match status" value="1"/>
</dbReference>
<dbReference type="Pfam" id="PF00858">
    <property type="entry name" value="ASC"/>
    <property type="match status" value="1"/>
</dbReference>
<name>A0A7R9A7T7_9CRUS</name>
<comment type="subcellular location">
    <subcellularLocation>
        <location evidence="1">Membrane</location>
        <topology evidence="1">Multi-pass membrane protein</topology>
    </subcellularLocation>
</comment>
<evidence type="ECO:0000313" key="15">
    <source>
        <dbReference type="Proteomes" id="UP000677054"/>
    </source>
</evidence>
<dbReference type="EMBL" id="CAJPEV010001934">
    <property type="protein sequence ID" value="CAG0894958.1"/>
    <property type="molecule type" value="Genomic_DNA"/>
</dbReference>
<dbReference type="Gene3D" id="1.10.287.820">
    <property type="entry name" value="Acid-sensing ion channel domain"/>
    <property type="match status" value="1"/>
</dbReference>
<dbReference type="PANTHER" id="PTHR11690">
    <property type="entry name" value="AMILORIDE-SENSITIVE SODIUM CHANNEL-RELATED"/>
    <property type="match status" value="1"/>
</dbReference>
<keyword evidence="8 12" id="KW-0406">Ion transport</keyword>
<evidence type="ECO:0000256" key="12">
    <source>
        <dbReference type="RuleBase" id="RU000679"/>
    </source>
</evidence>
<organism evidence="14">
    <name type="scientific">Darwinula stevensoni</name>
    <dbReference type="NCBI Taxonomy" id="69355"/>
    <lineage>
        <taxon>Eukaryota</taxon>
        <taxon>Metazoa</taxon>
        <taxon>Ecdysozoa</taxon>
        <taxon>Arthropoda</taxon>
        <taxon>Crustacea</taxon>
        <taxon>Oligostraca</taxon>
        <taxon>Ostracoda</taxon>
        <taxon>Podocopa</taxon>
        <taxon>Podocopida</taxon>
        <taxon>Darwinulocopina</taxon>
        <taxon>Darwinuloidea</taxon>
        <taxon>Darwinulidae</taxon>
        <taxon>Darwinula</taxon>
    </lineage>
</organism>
<evidence type="ECO:0000256" key="4">
    <source>
        <dbReference type="ARBA" id="ARBA00022461"/>
    </source>
</evidence>
<keyword evidence="6 13" id="KW-1133">Transmembrane helix</keyword>
<feature type="transmembrane region" description="Helical" evidence="13">
    <location>
        <begin position="25"/>
        <end position="47"/>
    </location>
</feature>
<evidence type="ECO:0000256" key="7">
    <source>
        <dbReference type="ARBA" id="ARBA00023053"/>
    </source>
</evidence>
<comment type="similarity">
    <text evidence="2 12">Belongs to the amiloride-sensitive sodium channel (TC 1.A.6) family.</text>
</comment>
<dbReference type="PANTHER" id="PTHR11690:SF300">
    <property type="entry name" value="PICKPOCKET PROTEIN 19"/>
    <property type="match status" value="1"/>
</dbReference>
<evidence type="ECO:0000313" key="14">
    <source>
        <dbReference type="EMBL" id="CAD7248644.1"/>
    </source>
</evidence>